<protein>
    <recommendedName>
        <fullName evidence="5">Class III cytochrome C family protein</fullName>
    </recommendedName>
</protein>
<comment type="caution">
    <text evidence="3">The sequence shown here is derived from an EMBL/GenBank/DDBJ whole genome shotgun (WGS) entry which is preliminary data.</text>
</comment>
<dbReference type="PANTHER" id="PTHR35038">
    <property type="entry name" value="DISSIMILATORY SULFITE REDUCTASE SIRA"/>
    <property type="match status" value="1"/>
</dbReference>
<dbReference type="GO" id="GO:0016491">
    <property type="term" value="F:oxidoreductase activity"/>
    <property type="evidence" value="ECO:0007669"/>
    <property type="project" value="TreeGrafter"/>
</dbReference>
<keyword evidence="2" id="KW-1133">Transmembrane helix</keyword>
<reference evidence="3" key="1">
    <citation type="journal article" date="2014" name="Int. J. Syst. Evol. Microbiol.">
        <title>Complete genome sequence of Corynebacterium casei LMG S-19264T (=DSM 44701T), isolated from a smear-ripened cheese.</title>
        <authorList>
            <consortium name="US DOE Joint Genome Institute (JGI-PGF)"/>
            <person name="Walter F."/>
            <person name="Albersmeier A."/>
            <person name="Kalinowski J."/>
            <person name="Ruckert C."/>
        </authorList>
    </citation>
    <scope>NUCLEOTIDE SEQUENCE</scope>
    <source>
        <strain evidence="3">CGMCC 1.12726</strain>
    </source>
</reference>
<dbReference type="SUPFAM" id="SSF48695">
    <property type="entry name" value="Multiheme cytochromes"/>
    <property type="match status" value="1"/>
</dbReference>
<feature type="transmembrane region" description="Helical" evidence="2">
    <location>
        <begin position="6"/>
        <end position="24"/>
    </location>
</feature>
<dbReference type="PANTHER" id="PTHR35038:SF6">
    <property type="entry name" value="SURFACE LOCALIZED DECAHEME CYTOCHROME C LIPOPROTEIN"/>
    <property type="match status" value="1"/>
</dbReference>
<evidence type="ECO:0000313" key="3">
    <source>
        <dbReference type="EMBL" id="GGF84815.1"/>
    </source>
</evidence>
<accession>A0A917CFC5</accession>
<keyword evidence="4" id="KW-1185">Reference proteome</keyword>
<dbReference type="EMBL" id="BMFO01000001">
    <property type="protein sequence ID" value="GGF84815.1"/>
    <property type="molecule type" value="Genomic_DNA"/>
</dbReference>
<dbReference type="RefSeq" id="WP_188447120.1">
    <property type="nucleotide sequence ID" value="NZ_BMFO01000001.1"/>
</dbReference>
<proteinExistence type="predicted"/>
<keyword evidence="1" id="KW-0732">Signal</keyword>
<evidence type="ECO:0000256" key="2">
    <source>
        <dbReference type="SAM" id="Phobius"/>
    </source>
</evidence>
<gene>
    <name evidence="3" type="ORF">GCM10010960_03550</name>
</gene>
<dbReference type="CDD" id="cd08168">
    <property type="entry name" value="Cytochrom_C3"/>
    <property type="match status" value="1"/>
</dbReference>
<dbReference type="Gene3D" id="3.90.10.10">
    <property type="entry name" value="Cytochrome C3"/>
    <property type="match status" value="2"/>
</dbReference>
<keyword evidence="2" id="KW-0472">Membrane</keyword>
<keyword evidence="2" id="KW-0812">Transmembrane</keyword>
<dbReference type="InterPro" id="IPR051829">
    <property type="entry name" value="Multiheme_Cytochr_ET"/>
</dbReference>
<evidence type="ECO:0000313" key="4">
    <source>
        <dbReference type="Proteomes" id="UP000632858"/>
    </source>
</evidence>
<reference evidence="3" key="2">
    <citation type="submission" date="2020-09" db="EMBL/GenBank/DDBJ databases">
        <authorList>
            <person name="Sun Q."/>
            <person name="Zhou Y."/>
        </authorList>
    </citation>
    <scope>NUCLEOTIDE SEQUENCE</scope>
    <source>
        <strain evidence="3">CGMCC 1.12726</strain>
    </source>
</reference>
<name>A0A917CFC5_9GAMM</name>
<evidence type="ECO:0008006" key="5">
    <source>
        <dbReference type="Google" id="ProtNLM"/>
    </source>
</evidence>
<evidence type="ECO:0000256" key="1">
    <source>
        <dbReference type="ARBA" id="ARBA00022729"/>
    </source>
</evidence>
<dbReference type="Proteomes" id="UP000632858">
    <property type="component" value="Unassembled WGS sequence"/>
</dbReference>
<sequence>MNKRTVLYVIAANVLALIALTFIYPEFMVSPGSTGAAHATLGNDCFACHQPFLGASEARCQSCHALADIGIKDTQGRPLARKGKTAKFHHALANPDCMGCHSIHRGSKLTQGDIRRFSHDLLPADIRQDCASCHTKPTNALHRPLTANCGACHSSEAWKPAQFSHASLPKTALAQCQSCHEKPQDRMHRPFTGNCGSCHSTTAWEPATFNHNRYFVLDKDHNTDCATCHTGNLRGIGGTDFKQYTCYGCHEHTPAKIRAEHLEEGIRNFNNCVKCHRDPRVEPEGYGESGDD</sequence>
<organism evidence="3 4">
    <name type="scientific">Arenimonas maotaiensis</name>
    <dbReference type="NCBI Taxonomy" id="1446479"/>
    <lineage>
        <taxon>Bacteria</taxon>
        <taxon>Pseudomonadati</taxon>
        <taxon>Pseudomonadota</taxon>
        <taxon>Gammaproteobacteria</taxon>
        <taxon>Lysobacterales</taxon>
        <taxon>Lysobacteraceae</taxon>
        <taxon>Arenimonas</taxon>
    </lineage>
</organism>
<dbReference type="AlphaFoldDB" id="A0A917CFC5"/>
<dbReference type="InterPro" id="IPR036280">
    <property type="entry name" value="Multihaem_cyt_sf"/>
</dbReference>